<dbReference type="InterPro" id="IPR029499">
    <property type="entry name" value="PduO-typ"/>
</dbReference>
<gene>
    <name evidence="7" type="ORF">E4650_04165</name>
    <name evidence="6" type="ORF">SAMN04488588_0552</name>
</gene>
<dbReference type="InterPro" id="IPR016030">
    <property type="entry name" value="CblAdoTrfase-like"/>
</dbReference>
<comment type="catalytic activity">
    <reaction evidence="4">
        <text>2 cob(II)yrinate a,c diamide + reduced [electron-transfer flavoprotein] + 2 ATP = 2 adenosylcob(III)yrinate a,c-diamide + 2 triphosphate + oxidized [electron-transfer flavoprotein] + 3 H(+)</text>
        <dbReference type="Rhea" id="RHEA:11528"/>
        <dbReference type="Rhea" id="RHEA-COMP:10685"/>
        <dbReference type="Rhea" id="RHEA-COMP:10686"/>
        <dbReference type="ChEBI" id="CHEBI:15378"/>
        <dbReference type="ChEBI" id="CHEBI:18036"/>
        <dbReference type="ChEBI" id="CHEBI:30616"/>
        <dbReference type="ChEBI" id="CHEBI:57692"/>
        <dbReference type="ChEBI" id="CHEBI:58307"/>
        <dbReference type="ChEBI" id="CHEBI:58503"/>
        <dbReference type="ChEBI" id="CHEBI:58537"/>
        <dbReference type="EC" id="2.5.1.17"/>
    </reaction>
</comment>
<dbReference type="EMBL" id="FMYV01000002">
    <property type="protein sequence ID" value="SDC18943.1"/>
    <property type="molecule type" value="Genomic_DNA"/>
</dbReference>
<dbReference type="PANTHER" id="PTHR12213:SF0">
    <property type="entry name" value="CORRINOID ADENOSYLTRANSFERASE MMAB"/>
    <property type="match status" value="1"/>
</dbReference>
<dbReference type="RefSeq" id="WP_091402612.1">
    <property type="nucleotide sequence ID" value="NZ_FMYV01000002.1"/>
</dbReference>
<evidence type="ECO:0000313" key="8">
    <source>
        <dbReference type="Proteomes" id="UP000199322"/>
    </source>
</evidence>
<dbReference type="InterPro" id="IPR036451">
    <property type="entry name" value="CblAdoTrfase-like_sf"/>
</dbReference>
<evidence type="ECO:0000259" key="5">
    <source>
        <dbReference type="Pfam" id="PF01923"/>
    </source>
</evidence>
<dbReference type="AlphaFoldDB" id="A0A1G6JJR0"/>
<evidence type="ECO:0000256" key="1">
    <source>
        <dbReference type="ARBA" id="ARBA00022679"/>
    </source>
</evidence>
<protein>
    <recommendedName>
        <fullName evidence="4">Corrinoid adenosyltransferase</fullName>
        <ecNumber evidence="4">2.5.1.17</ecNumber>
    </recommendedName>
    <alternativeName>
        <fullName evidence="4">Cob(II)alamin adenosyltransferase</fullName>
    </alternativeName>
    <alternativeName>
        <fullName evidence="4">Cob(II)yrinic acid a,c-diamide adenosyltransferase</fullName>
    </alternativeName>
    <alternativeName>
        <fullName evidence="4">Cobinamide/cobalamin adenosyltransferase</fullName>
    </alternativeName>
</protein>
<dbReference type="SUPFAM" id="SSF89028">
    <property type="entry name" value="Cobalamin adenosyltransferase-like"/>
    <property type="match status" value="1"/>
</dbReference>
<accession>A0A1G6JJR0</accession>
<dbReference type="NCBIfam" id="TIGR00636">
    <property type="entry name" value="PduO_Nterm"/>
    <property type="match status" value="1"/>
</dbReference>
<keyword evidence="3 4" id="KW-0067">ATP-binding</keyword>
<feature type="domain" description="Cobalamin adenosyltransferase-like" evidence="5">
    <location>
        <begin position="3"/>
        <end position="162"/>
    </location>
</feature>
<dbReference type="UniPathway" id="UPA00148">
    <property type="reaction ID" value="UER00233"/>
</dbReference>
<dbReference type="GO" id="GO:0008817">
    <property type="term" value="F:corrinoid adenosyltransferase activity"/>
    <property type="evidence" value="ECO:0007669"/>
    <property type="project" value="UniProtKB-UniRule"/>
</dbReference>
<dbReference type="GO" id="GO:0005524">
    <property type="term" value="F:ATP binding"/>
    <property type="evidence" value="ECO:0007669"/>
    <property type="project" value="UniProtKB-UniRule"/>
</dbReference>
<dbReference type="OrthoDB" id="9778896at2"/>
<reference evidence="6 8" key="1">
    <citation type="submission" date="2016-10" db="EMBL/GenBank/DDBJ databases">
        <authorList>
            <person name="de Groot N.N."/>
        </authorList>
    </citation>
    <scope>NUCLEOTIDE SEQUENCE [LARGE SCALE GENOMIC DNA]</scope>
    <source>
        <strain evidence="6 8">WG14</strain>
    </source>
</reference>
<keyword evidence="2 4" id="KW-0547">Nucleotide-binding</keyword>
<keyword evidence="8" id="KW-1185">Reference proteome</keyword>
<evidence type="ECO:0000256" key="3">
    <source>
        <dbReference type="ARBA" id="ARBA00022840"/>
    </source>
</evidence>
<keyword evidence="4" id="KW-0169">Cobalamin biosynthesis</keyword>
<dbReference type="EC" id="2.5.1.17" evidence="4"/>
<dbReference type="GO" id="GO:0009236">
    <property type="term" value="P:cobalamin biosynthetic process"/>
    <property type="evidence" value="ECO:0007669"/>
    <property type="project" value="UniProtKB-UniRule"/>
</dbReference>
<dbReference type="Pfam" id="PF01923">
    <property type="entry name" value="Cob_adeno_trans"/>
    <property type="match status" value="1"/>
</dbReference>
<keyword evidence="1 4" id="KW-0808">Transferase</keyword>
<evidence type="ECO:0000256" key="4">
    <source>
        <dbReference type="RuleBase" id="RU366026"/>
    </source>
</evidence>
<evidence type="ECO:0000313" key="6">
    <source>
        <dbReference type="EMBL" id="SDC18943.1"/>
    </source>
</evidence>
<dbReference type="Proteomes" id="UP000199322">
    <property type="component" value="Unassembled WGS sequence"/>
</dbReference>
<reference evidence="7 9" key="2">
    <citation type="submission" date="2019-04" db="EMBL/GenBank/DDBJ databases">
        <title>Draft genome sequence data and analysis of a Fermenting Bacterium, Geotoga petraea strain HO-Geo1, isolated from heavy-oil petroleum reservoir in Russia.</title>
        <authorList>
            <person name="Grouzdev D.S."/>
            <person name="Semenova E.M."/>
            <person name="Sokolova D.S."/>
            <person name="Tourova T.P."/>
            <person name="Poltaraus A.B."/>
            <person name="Nazina T.N."/>
        </authorList>
    </citation>
    <scope>NUCLEOTIDE SEQUENCE [LARGE SCALE GENOMIC DNA]</scope>
    <source>
        <strain evidence="7 9">HO-Geo1</strain>
    </source>
</reference>
<evidence type="ECO:0000313" key="9">
    <source>
        <dbReference type="Proteomes" id="UP000297288"/>
    </source>
</evidence>
<sequence length="175" mass="20017">MSISTKKGDKGQTSLWSGERVNKDNIRVESYGTIDELNSHLGEAKHYVKSVYIKNIIIDIQNDLFKVAGTLASKEKLYVNPIESKDVDRLDQIVETLEGKIGLKGFVIPGNTLSSAKIDVCRTICRRAERRIITLSNSENVDLELRKYVNRLSDVLFLLARYEEYVMDKIVYKTW</sequence>
<name>A0A1G6JJR0_9BACT</name>
<dbReference type="Proteomes" id="UP000297288">
    <property type="component" value="Unassembled WGS sequence"/>
</dbReference>
<evidence type="ECO:0000313" key="7">
    <source>
        <dbReference type="EMBL" id="TGG88240.1"/>
    </source>
</evidence>
<organism evidence="6 8">
    <name type="scientific">Geotoga petraea</name>
    <dbReference type="NCBI Taxonomy" id="28234"/>
    <lineage>
        <taxon>Bacteria</taxon>
        <taxon>Thermotogati</taxon>
        <taxon>Thermotogota</taxon>
        <taxon>Thermotogae</taxon>
        <taxon>Petrotogales</taxon>
        <taxon>Petrotogaceae</taxon>
        <taxon>Geotoga</taxon>
    </lineage>
</organism>
<dbReference type="STRING" id="28234.SAMN04488588_0552"/>
<comment type="pathway">
    <text evidence="4">Cofactor biosynthesis; adenosylcobalamin biosynthesis; adenosylcobalamin from cob(II)yrinate a,c-diamide: step 2/7.</text>
</comment>
<dbReference type="EMBL" id="SRME01000002">
    <property type="protein sequence ID" value="TGG88240.1"/>
    <property type="molecule type" value="Genomic_DNA"/>
</dbReference>
<proteinExistence type="inferred from homology"/>
<comment type="catalytic activity">
    <reaction evidence="4">
        <text>2 cob(II)alamin + reduced [electron-transfer flavoprotein] + 2 ATP = 2 adenosylcob(III)alamin + 2 triphosphate + oxidized [electron-transfer flavoprotein] + 3 H(+)</text>
        <dbReference type="Rhea" id="RHEA:28671"/>
        <dbReference type="Rhea" id="RHEA-COMP:10685"/>
        <dbReference type="Rhea" id="RHEA-COMP:10686"/>
        <dbReference type="ChEBI" id="CHEBI:15378"/>
        <dbReference type="ChEBI" id="CHEBI:16304"/>
        <dbReference type="ChEBI" id="CHEBI:18036"/>
        <dbReference type="ChEBI" id="CHEBI:18408"/>
        <dbReference type="ChEBI" id="CHEBI:30616"/>
        <dbReference type="ChEBI" id="CHEBI:57692"/>
        <dbReference type="ChEBI" id="CHEBI:58307"/>
        <dbReference type="EC" id="2.5.1.17"/>
    </reaction>
</comment>
<comment type="similarity">
    <text evidence="4">Belongs to the Cob(I)alamin adenosyltransferase family.</text>
</comment>
<dbReference type="PANTHER" id="PTHR12213">
    <property type="entry name" value="CORRINOID ADENOSYLTRANSFERASE"/>
    <property type="match status" value="1"/>
</dbReference>
<evidence type="ECO:0000256" key="2">
    <source>
        <dbReference type="ARBA" id="ARBA00022741"/>
    </source>
</evidence>
<dbReference type="Gene3D" id="1.20.1200.10">
    <property type="entry name" value="Cobalamin adenosyltransferase-like"/>
    <property type="match status" value="1"/>
</dbReference>